<dbReference type="Proteomes" id="UP001497497">
    <property type="component" value="Unassembled WGS sequence"/>
</dbReference>
<comment type="similarity">
    <text evidence="1">Belongs to the GADD45 family.</text>
</comment>
<dbReference type="PANTHER" id="PTHR10411">
    <property type="entry name" value="GROWTH ARREST AND DNA DAMAGE-INDUCIBLE PROTEIN GADD45"/>
    <property type="match status" value="1"/>
</dbReference>
<dbReference type="InterPro" id="IPR004038">
    <property type="entry name" value="Ribosomal_eL8/eL30/eS12/Gad45"/>
</dbReference>
<reference evidence="3 4" key="1">
    <citation type="submission" date="2024-04" db="EMBL/GenBank/DDBJ databases">
        <authorList>
            <consortium name="Genoscope - CEA"/>
            <person name="William W."/>
        </authorList>
    </citation>
    <scope>NUCLEOTIDE SEQUENCE [LARGE SCALE GENOMIC DNA]</scope>
</reference>
<dbReference type="GO" id="GO:0005737">
    <property type="term" value="C:cytoplasm"/>
    <property type="evidence" value="ECO:0007669"/>
    <property type="project" value="TreeGrafter"/>
</dbReference>
<evidence type="ECO:0000256" key="1">
    <source>
        <dbReference type="ARBA" id="ARBA00007361"/>
    </source>
</evidence>
<evidence type="ECO:0000313" key="3">
    <source>
        <dbReference type="EMBL" id="CAL1545452.1"/>
    </source>
</evidence>
<feature type="domain" description="Ribosomal protein eL8/eL30/eS12/Gadd45" evidence="2">
    <location>
        <begin position="28"/>
        <end position="106"/>
    </location>
</feature>
<dbReference type="GO" id="GO:0051726">
    <property type="term" value="P:regulation of cell cycle"/>
    <property type="evidence" value="ECO:0007669"/>
    <property type="project" value="InterPro"/>
</dbReference>
<sequence length="164" mass="18542">MTLPETMDKENVSESRRLKLKAMSHTLRACLKQALRRNGLTCGMKACGELLNSNPSTVMVCLLPGDCQDISVHIHQTLIHAFCRENNILVIQMKDDTKLAALLYKLSEGNSVRKGRVNGKMDDTSCLLMQFPKRGPSKDDQLLFQYFEELSKQCYPMPHLSLPD</sequence>
<evidence type="ECO:0000259" key="2">
    <source>
        <dbReference type="Pfam" id="PF01248"/>
    </source>
</evidence>
<dbReference type="Gene3D" id="3.30.1330.30">
    <property type="match status" value="1"/>
</dbReference>
<gene>
    <name evidence="3" type="ORF">GSLYS_00018935001</name>
</gene>
<dbReference type="AlphaFoldDB" id="A0AAV2IH99"/>
<organism evidence="3 4">
    <name type="scientific">Lymnaea stagnalis</name>
    <name type="common">Great pond snail</name>
    <name type="synonym">Helix stagnalis</name>
    <dbReference type="NCBI Taxonomy" id="6523"/>
    <lineage>
        <taxon>Eukaryota</taxon>
        <taxon>Metazoa</taxon>
        <taxon>Spiralia</taxon>
        <taxon>Lophotrochozoa</taxon>
        <taxon>Mollusca</taxon>
        <taxon>Gastropoda</taxon>
        <taxon>Heterobranchia</taxon>
        <taxon>Euthyneura</taxon>
        <taxon>Panpulmonata</taxon>
        <taxon>Hygrophila</taxon>
        <taxon>Lymnaeoidea</taxon>
        <taxon>Lymnaeidae</taxon>
        <taxon>Lymnaea</taxon>
    </lineage>
</organism>
<proteinExistence type="inferred from homology"/>
<dbReference type="EMBL" id="CAXITT010000710">
    <property type="protein sequence ID" value="CAL1545452.1"/>
    <property type="molecule type" value="Genomic_DNA"/>
</dbReference>
<protein>
    <recommendedName>
        <fullName evidence="2">Ribosomal protein eL8/eL30/eS12/Gadd45 domain-containing protein</fullName>
    </recommendedName>
</protein>
<dbReference type="Pfam" id="PF01248">
    <property type="entry name" value="Ribosomal_L7Ae"/>
    <property type="match status" value="1"/>
</dbReference>
<evidence type="ECO:0000313" key="4">
    <source>
        <dbReference type="Proteomes" id="UP001497497"/>
    </source>
</evidence>
<dbReference type="PANTHER" id="PTHR10411:SF8">
    <property type="entry name" value="FI09246P"/>
    <property type="match status" value="1"/>
</dbReference>
<dbReference type="GO" id="GO:0005634">
    <property type="term" value="C:nucleus"/>
    <property type="evidence" value="ECO:0007669"/>
    <property type="project" value="InterPro"/>
</dbReference>
<comment type="caution">
    <text evidence="3">The sequence shown here is derived from an EMBL/GenBank/DDBJ whole genome shotgun (WGS) entry which is preliminary data.</text>
</comment>
<dbReference type="InterPro" id="IPR029064">
    <property type="entry name" value="Ribosomal_eL30-like_sf"/>
</dbReference>
<dbReference type="InterPro" id="IPR024824">
    <property type="entry name" value="GADD45"/>
</dbReference>
<accession>A0AAV2IH99</accession>
<keyword evidence="4" id="KW-1185">Reference proteome</keyword>
<dbReference type="SUPFAM" id="SSF55315">
    <property type="entry name" value="L30e-like"/>
    <property type="match status" value="1"/>
</dbReference>
<name>A0AAV2IH99_LYMST</name>